<evidence type="ECO:0000313" key="4">
    <source>
        <dbReference type="EMBL" id="CAB78468.1"/>
    </source>
</evidence>
<dbReference type="InterPro" id="IPR005174">
    <property type="entry name" value="KIB1-4_b-propeller"/>
</dbReference>
<dbReference type="PANTHER" id="PTHR44259">
    <property type="entry name" value="OS07G0183000 PROTEIN-RELATED"/>
    <property type="match status" value="1"/>
</dbReference>
<proteinExistence type="predicted"/>
<gene>
    <name evidence="3" type="primary">dl3170c</name>
    <name evidence="4" type="ordered locus">At4g14260</name>
</gene>
<feature type="region of interest" description="Disordered" evidence="1">
    <location>
        <begin position="1"/>
        <end position="27"/>
    </location>
</feature>
<dbReference type="Pfam" id="PF03478">
    <property type="entry name" value="Beta-prop_KIB1-4"/>
    <property type="match status" value="1"/>
</dbReference>
<accession>O23284</accession>
<dbReference type="PIR" id="C71404">
    <property type="entry name" value="C71404"/>
</dbReference>
<evidence type="ECO:0000313" key="3">
    <source>
        <dbReference type="EMBL" id="CAB10205.1"/>
    </source>
</evidence>
<name>O23284_ARATH</name>
<reference key="3">
    <citation type="journal article" date="1999" name="Nature">
        <title>Sequence and analysis of chromosome 4 of the plant Arabidopsis thaliana.</title>
        <authorList>
            <consortium name="EU"/>
            <consortium name="CSHL and WU Arabidopsis Sequencing Project"/>
            <person name="Mayer K."/>
            <person name="Schuller C."/>
            <person name="Wambutt R."/>
            <person name="Murphy G."/>
            <person name="Volckaert G."/>
            <person name="Pohl T."/>
            <person name="Dusterhoft A."/>
            <person name="Stiekema W."/>
            <person name="Entian K.D."/>
            <person name="Terryn N."/>
            <person name="Harris B."/>
            <person name="Ansorge W."/>
            <person name="Brandt P."/>
            <person name="Grivell L."/>
            <person name="Rieger M."/>
            <person name="Weichselgartner M."/>
            <person name="de Simone V."/>
            <person name="Obermaier B."/>
            <person name="Mache R."/>
            <person name="Muller M."/>
            <person name="Kreis M."/>
            <person name="Delseny M."/>
            <person name="Puigdomenech P."/>
            <person name="Watson M."/>
            <person name="Schmidtheini T."/>
            <person name="Reichert B."/>
            <person name="Portatelle D."/>
            <person name="Perez-Alonso M."/>
            <person name="Boutry M."/>
            <person name="Bancroft I."/>
            <person name="Vos P."/>
            <person name="Hoheisel J."/>
            <person name="Zimmermann W."/>
            <person name="Wedler H."/>
            <person name="Ridley P."/>
            <person name="Langham S.A."/>
            <person name="McCullagh B."/>
            <person name="Bilham L."/>
            <person name="Robben J."/>
            <person name="Van der Schueren J."/>
            <person name="Grymonprez B."/>
            <person name="Chuang Y.J."/>
            <person name="Vandenbussche F."/>
            <person name="Braeken M."/>
            <person name="Weltjens I."/>
            <person name="Voet M."/>
            <person name="Bastiaens I."/>
            <person name="Aert R."/>
            <person name="Defoor E."/>
            <person name="Weitzenegger T."/>
            <person name="Bothe G."/>
            <person name="Ramsperger U."/>
            <person name="Hilbert H."/>
            <person name="Braun M."/>
            <person name="Holzer E."/>
            <person name="Brandt A."/>
            <person name="Peters S."/>
            <person name="van Staveren M."/>
            <person name="Dirske W."/>
            <person name="Mooijman P."/>
            <person name="Klein Lankhorst R."/>
            <person name="Rose M."/>
            <person name="Hauf J."/>
            <person name="Kotter P."/>
            <person name="Berneiser S."/>
            <person name="Hempel S."/>
            <person name="Feldpausch M."/>
            <person name="Lamberth S."/>
            <person name="Van den Daele H."/>
            <person name="De Keyser A."/>
            <person name="Buysshaert C."/>
            <person name="Gielen J."/>
            <person name="Villarroel R."/>
            <person name="De Clercq R."/>
            <person name="Van Montagu M."/>
            <person name="Rogers J."/>
            <person name="Cronin A."/>
            <person name="Quail M."/>
            <person name="Bray-Allen S."/>
            <person name="Clark L."/>
            <person name="Doggett J."/>
            <person name="Hall S."/>
            <person name="Kay M."/>
            <person name="Lennard N."/>
            <person name="McLay K."/>
            <person name="Mayes R."/>
            <person name="Pettett A."/>
            <person name="Rajandream M.A."/>
            <person name="Lyne M."/>
            <person name="Benes V."/>
            <person name="Rechmann S."/>
            <person name="Borkova D."/>
            <person name="Blocker H."/>
            <person name="Scharfe M."/>
            <person name="Grimm M."/>
            <person name="Lohnert T.H."/>
            <person name="Dose S."/>
            <person name="de Haan M."/>
            <person name="Maarse A."/>
            <person name="Schafer M."/>
            <person name="Muller-Auer S."/>
            <person name="Gabel C."/>
            <person name="Fuchs M."/>
            <person name="Fartmann B."/>
            <person name="Granderath K."/>
            <person name="Dauner D."/>
            <person name="Herzl A."/>
            <person name="Neumann S."/>
            <person name="Argiriou A."/>
            <person name="Vitale D."/>
            <person name="Liguori R."/>
            <person name="Piravandi E."/>
            <person name="Massenet O."/>
            <person name="Quigley F."/>
            <person name="Clabauld G."/>
            <person name="Mundlein A."/>
            <person name="Felber R."/>
            <person name="Schnabl S."/>
            <person name="Hiller R."/>
            <person name="Schmidt W."/>
            <person name="Lecharny A."/>
            <person name="Aubourg S."/>
            <person name="Chefdor F."/>
            <person name="Cooke R."/>
            <person name="Berger C."/>
            <person name="Montfort A."/>
            <person name="Casacuberta E."/>
            <person name="Gibbons T."/>
            <person name="Weber N."/>
            <person name="Vandenbol M."/>
            <person name="Bargues M."/>
            <person name="Terol J."/>
            <person name="Torres A."/>
            <person name="Perez-Perez A."/>
            <person name="Purnelle B."/>
            <person name="Bent E."/>
            <person name="Johnson S."/>
            <person name="Tacon D."/>
            <person name="Jesse T."/>
            <person name="Heijnen L."/>
            <person name="Schwarz S."/>
            <person name="Scholler P."/>
            <person name="Heber S."/>
            <person name="Francs P."/>
            <person name="Bielke C."/>
            <person name="Frishman D."/>
            <person name="Haase D."/>
            <person name="Lemcke K."/>
            <person name="Mewes H.W."/>
            <person name="Stocker S."/>
            <person name="Zaccaria P."/>
            <person name="Bevan M."/>
            <person name="Wilson R.K."/>
            <person name="de la Bastide M."/>
            <person name="Habermann K."/>
            <person name="Parnell L."/>
            <person name="Dedhia N."/>
            <person name="Gnoj L."/>
            <person name="Schutz K."/>
            <person name="Huang E."/>
            <person name="Spiegel L."/>
            <person name="Sehkon M."/>
            <person name="Murray J."/>
            <person name="Sheet P."/>
            <person name="Cordes M."/>
            <person name="Abu-Threideh J."/>
            <person name="Stoneking T."/>
            <person name="Kalicki J."/>
            <person name="Graves T."/>
            <person name="Harmon G."/>
            <person name="Edwards J."/>
            <person name="Latreille P."/>
            <person name="Courtney L."/>
            <person name="Cloud J."/>
            <person name="Abbott A."/>
            <person name="Scott K."/>
            <person name="Johnson D."/>
            <person name="Minx P."/>
            <person name="Bentley D."/>
            <person name="Fulton B."/>
            <person name="Miller N."/>
            <person name="Greco T."/>
            <person name="Kemp K."/>
            <person name="Kramer J."/>
            <person name="Fulton L."/>
            <person name="Mardis E."/>
            <person name="Dante M."/>
            <person name="Pepin K."/>
            <person name="Hillier L."/>
            <person name="Nelson J."/>
            <person name="Spieth J."/>
            <person name="Ryan E."/>
            <person name="Andrews S."/>
            <person name="Geisel C."/>
            <person name="Layman D."/>
            <person name="Du H."/>
            <person name="Ali J."/>
            <person name="Berghoff A."/>
            <person name="Jones K."/>
            <person name="Drone K."/>
            <person name="Cotton M."/>
            <person name="Joshu C."/>
            <person name="Antonoiu B."/>
            <person name="Zidanic M."/>
            <person name="Strong C."/>
            <person name="Sun H."/>
            <person name="Lamar B."/>
            <person name="Yordan C."/>
            <person name="Ma P."/>
            <person name="Zhong J."/>
            <person name="Preston R."/>
            <person name="Vil D."/>
            <person name="Shekher M."/>
            <person name="Matero A."/>
            <person name="Shah R."/>
            <person name="Swaby I.K."/>
            <person name="O'Shaughnessy A."/>
            <person name="Rodriguez M."/>
            <person name="Hoffmann J."/>
            <person name="Till S."/>
            <person name="Granat S."/>
            <person name="Shohdy N."/>
            <person name="Hasegawa A."/>
            <person name="Hameed A."/>
            <person name="Lodhi M."/>
            <person name="Johnson A."/>
            <person name="Chen E."/>
            <person name="Marra M."/>
            <person name="Martienssen R."/>
            <person name="McCombie W.R."/>
        </authorList>
    </citation>
    <scope>NUCLEOTIDE SEQUENCE [LARGE SCALE GENOMIC DNA]</scope>
    <source>
        <strain>cv. Columbia</strain>
    </source>
</reference>
<reference key="2">
    <citation type="journal article" date="1998" name="Nature">
        <title>Analysis of 1.9 Mb of contiguous sequence from chromosome 4 of Arabidopsis thaliana.</title>
        <authorList>
            <person name="Bevan M."/>
            <person name="Bancroft I."/>
            <person name="Bent E."/>
            <person name="Love K."/>
            <person name="Goodman H.M."/>
            <person name="Dean C."/>
            <person name="Bergkamp R."/>
            <person name="Dirkse W."/>
            <person name="van Staveren M."/>
            <person name="Stiekema W."/>
            <person name="Drost L."/>
            <person name="Ridley P."/>
            <person name="Hudson S.-A."/>
            <person name="Patel K."/>
            <person name="Murphy G."/>
            <person name="Piffanelli P."/>
            <person name="Wedler H."/>
            <person name="Wedler E."/>
            <person name="Wambutt R."/>
            <person name="Weitzenegger T."/>
            <person name="Pohl T."/>
            <person name="Terryn N."/>
            <person name="Gielen J."/>
            <person name="Villarroel R."/>
            <person name="De Clercq R."/>
            <person name="van Montagu M."/>
            <person name="Lecharny A."/>
            <person name="Aubourg S."/>
            <person name="Gy I."/>
            <person name="Kreis M."/>
            <person name="Lao N."/>
            <person name="Kavanagh T."/>
            <person name="Hempel S."/>
            <person name="Kotter P."/>
            <person name="Entian K.-D."/>
            <person name="Rieger M."/>
            <person name="Schaefer M."/>
            <person name="Funk B."/>
            <person name="Mueller-Auer S."/>
            <person name="Silvey M."/>
            <person name="James R."/>
            <person name="Monfort A."/>
            <person name="Pons A."/>
            <person name="Puigdomenech P."/>
            <person name="Douka A."/>
            <person name="Voukelatou E."/>
            <person name="Milioni D."/>
            <person name="Hatzopoulos P."/>
            <person name="Piravandi E."/>
            <person name="Obermaier B."/>
            <person name="Hilbert H."/>
            <person name="Duesterhoeft A."/>
            <person name="Moores T."/>
            <person name="Jones J.D.G."/>
            <person name="Eneva T."/>
            <person name="Palme K."/>
            <person name="Benes V."/>
            <person name="Rechmann S."/>
            <person name="Ansorge W."/>
            <person name="Cooke R."/>
            <person name="Berger C."/>
            <person name="Delseny M."/>
            <person name="Voet M."/>
            <person name="Volckaert G."/>
            <person name="Mewes H.-W."/>
            <person name="Klosterman S."/>
            <person name="Schueller C."/>
            <person name="Chalwatzis N."/>
        </authorList>
    </citation>
    <scope>NUCLEOTIDE SEQUENCE [LARGE SCALE GENOMIC DNA]</scope>
    <source>
        <strain>cv. Columbia</strain>
    </source>
</reference>
<sequence>MDPPSDDAIISSNSSSITEKSSPPRNSFSELALSQKSRNHFEVVTRSHHFGEKSSTSRNSTGSNTGAFGFSVDNLRSIVAVIFHLKLTLKQSQKLRNSNRFIVMKSEIRRHKNVVRMFSSTTSHTSGWDSDDETKVTQLLSSEPAYPFLLIEYITNIQNSSSDGRVIVYDDDSSKGKATKVTIKDKKLEKEVIEAMTVGFLRDGLKFYLSYRSSDHQPVITYETSNPKLENLTIHLPSVPTGTKIHNLAMSSIPVQDKDWVVGVKLSGSRCINPLSSLMFSKRDQRFYIPSYGGNYLCYLDLNSKEGDDHFNSRQENGQPSFIDLDYENLPESVFKQLAGVSSCSKTDHLVESPTGQLFLVKWFVEDVEDLCDNTPMHVTKKFMVFRANEASDEKKKTMIYTEHIGDLCIFLGHSEAFCIPASTSCGLEPNCIYFVGNNFGVYDLTTETCSTFYTSVRPLKNVSFPYWPPPTPIY</sequence>
<reference evidence="3" key="1">
    <citation type="submission" date="1997-07" db="EMBL/GenBank/DDBJ databases">
        <authorList>
            <person name="Bevan M."/>
            <person name="Stiekema W."/>
            <person name="Murphy G."/>
            <person name="Wambutt R."/>
            <person name="Pohl T."/>
            <person name="Terryn N."/>
            <person name="Kreis M."/>
            <person name="Kavanagh T."/>
            <person name="Entian K.D."/>
            <person name="Rieger M."/>
            <person name="James R."/>
            <person name="Puigdomenech P."/>
            <person name="Hatzopoulos P."/>
            <person name="Obermaier B."/>
            <person name="Duesterhoft A."/>
            <person name="Jones J."/>
            <person name="Palme K."/>
            <person name="Ansorge W."/>
            <person name="Delseny M."/>
            <person name="Bancroft I."/>
            <person name="Mewes H.W."/>
            <person name="Schueller C."/>
            <person name="Chalwatzis N."/>
        </authorList>
    </citation>
    <scope>NUCLEOTIDE SEQUENCE</scope>
</reference>
<dbReference type="EMBL" id="Z97335">
    <property type="protein sequence ID" value="CAB10205.1"/>
    <property type="molecule type" value="Genomic_DNA"/>
</dbReference>
<dbReference type="AlphaFoldDB" id="O23284"/>
<reference evidence="3" key="4">
    <citation type="submission" date="1999-06" db="EMBL/GenBank/DDBJ databases">
        <authorList>
            <person name="EU Arabidopsis sequencing project"/>
        </authorList>
    </citation>
    <scope>NUCLEOTIDE SEQUENCE</scope>
</reference>
<feature type="compositionally biased region" description="Low complexity" evidence="1">
    <location>
        <begin position="1"/>
        <end position="24"/>
    </location>
</feature>
<evidence type="ECO:0000256" key="1">
    <source>
        <dbReference type="SAM" id="MobiDB-lite"/>
    </source>
</evidence>
<organism evidence="3">
    <name type="scientific">Arabidopsis thaliana</name>
    <name type="common">Mouse-ear cress</name>
    <dbReference type="NCBI Taxonomy" id="3702"/>
    <lineage>
        <taxon>Eukaryota</taxon>
        <taxon>Viridiplantae</taxon>
        <taxon>Streptophyta</taxon>
        <taxon>Embryophyta</taxon>
        <taxon>Tracheophyta</taxon>
        <taxon>Spermatophyta</taxon>
        <taxon>Magnoliopsida</taxon>
        <taxon>eudicotyledons</taxon>
        <taxon>Gunneridae</taxon>
        <taxon>Pentapetalae</taxon>
        <taxon>rosids</taxon>
        <taxon>malvids</taxon>
        <taxon>Brassicales</taxon>
        <taxon>Brassicaceae</taxon>
        <taxon>Camelineae</taxon>
        <taxon>Arabidopsis</taxon>
    </lineage>
</organism>
<feature type="domain" description="KIB1-4 beta-propeller" evidence="2">
    <location>
        <begin position="234"/>
        <end position="444"/>
    </location>
</feature>
<dbReference type="EMBL" id="AL161538">
    <property type="protein sequence ID" value="CAB78468.1"/>
    <property type="molecule type" value="Genomic_DNA"/>
</dbReference>
<evidence type="ECO:0000259" key="2">
    <source>
        <dbReference type="Pfam" id="PF03478"/>
    </source>
</evidence>
<protein>
    <submittedName>
        <fullName evidence="4">Uncharacterized protein AT4g14260</fullName>
    </submittedName>
    <submittedName>
        <fullName evidence="3">Uncharacterized protein dl3170c</fullName>
    </submittedName>
</protein>
<dbReference type="PANTHER" id="PTHR44259:SF89">
    <property type="entry name" value="DUF295 DOMAIN-CONTAINING PROTEIN-RELATED"/>
    <property type="match status" value="1"/>
</dbReference>
<dbReference type="ExpressionAtlas" id="O23284">
    <property type="expression patterns" value="differential"/>
</dbReference>
<dbReference type="InterPro" id="IPR050942">
    <property type="entry name" value="F-box_BR-signaling"/>
</dbReference>